<evidence type="ECO:0000313" key="2">
    <source>
        <dbReference type="EMBL" id="KAK4496807.1"/>
    </source>
</evidence>
<feature type="compositionally biased region" description="Basic and acidic residues" evidence="1">
    <location>
        <begin position="171"/>
        <end position="184"/>
    </location>
</feature>
<accession>A0ABR0E5X0</accession>
<feature type="region of interest" description="Disordered" evidence="1">
    <location>
        <begin position="448"/>
        <end position="507"/>
    </location>
</feature>
<dbReference type="Proteomes" id="UP001305779">
    <property type="component" value="Unassembled WGS sequence"/>
</dbReference>
<keyword evidence="3" id="KW-1185">Reference proteome</keyword>
<proteinExistence type="predicted"/>
<feature type="region of interest" description="Disordered" evidence="1">
    <location>
        <begin position="116"/>
        <end position="277"/>
    </location>
</feature>
<feature type="region of interest" description="Disordered" evidence="1">
    <location>
        <begin position="670"/>
        <end position="694"/>
    </location>
</feature>
<feature type="compositionally biased region" description="Basic and acidic residues" evidence="1">
    <location>
        <begin position="385"/>
        <end position="400"/>
    </location>
</feature>
<evidence type="ECO:0000256" key="1">
    <source>
        <dbReference type="SAM" id="MobiDB-lite"/>
    </source>
</evidence>
<sequence>MLIGQAITTTDGEALSPLNVASPKMRARGKSNSSFSIGALLSRAGAGASRMASGDENVRPSAGDDNAGQCIPDGLPRTQSSHLDPVAIRRAIECTSAMSADSGVDHPDVQSYLDAHPWNISRSPTPPLPTGSTRRAEVYSPSVYTRPGTSAEDAPLSNIPNDLNATIHAEWPLKDREDEPDISKESVSSPLSAQSLQNKPLPPTPVAETSTTASSSASPVRSPPKRTVKKRRSIFRFLRPGSRRQQIRSISSPMLLTRPSTSRSGAYDGPGDERDRRDTLTVQYELTENPIHRRSFTASNIPQERRPTLAEYERNLTFGGDDRRRPSVITPSAVSAPNLQKLHDISEDEVEEEKSSRLRRKLSRAHALDEAGKTLMGQALKKHQQEKAMFRSESKRRESLAPHSIPPPIFTSTFGVGSSLPPPSLQEHNELLDPLDQTGLKPSESSATLLDLPQAGGPTPMRKPSLVTTFDEGSSTRQRATTTSSASPTQRQAKSTSPRIGTSLASWSKFPSHTRIERCSSAGRNDKVITRDFANVDPSNAPISPLSKSSTIRGSRKSNRSLIRSPSRAFSSLVQYYKDMLSRGEGFRGANRRTSVSANTGSVAHPELEMVSPIPGAEAHHHHMNHAHLHELEEHLERSIAEHIHPSSPQKVDKGKAPADDLFRQGTFHLRTHSHTPTPPDEIEEGPGPLDGATEWSRQYASCVQRPRSSASSSAVSSVRIRKFPSVTVLDDWKGHRASVSLVSRCDGRRVGSGLERGSTLDLLEELMRREGEERERALGLGAEGARRVVVG</sequence>
<feature type="compositionally biased region" description="Basic residues" evidence="1">
    <location>
        <begin position="223"/>
        <end position="234"/>
    </location>
</feature>
<protein>
    <submittedName>
        <fullName evidence="2">Uncharacterized protein</fullName>
    </submittedName>
</protein>
<feature type="compositionally biased region" description="Polar residues" evidence="1">
    <location>
        <begin position="494"/>
        <end position="507"/>
    </location>
</feature>
<evidence type="ECO:0000313" key="3">
    <source>
        <dbReference type="Proteomes" id="UP001305779"/>
    </source>
</evidence>
<comment type="caution">
    <text evidence="2">The sequence shown here is derived from an EMBL/GenBank/DDBJ whole genome shotgun (WGS) entry which is preliminary data.</text>
</comment>
<feature type="compositionally biased region" description="Low complexity" evidence="1">
    <location>
        <begin position="206"/>
        <end position="220"/>
    </location>
</feature>
<name>A0ABR0E5X0_ZASCE</name>
<organism evidence="2 3">
    <name type="scientific">Zasmidium cellare</name>
    <name type="common">Wine cellar mold</name>
    <name type="synonym">Racodium cellare</name>
    <dbReference type="NCBI Taxonomy" id="395010"/>
    <lineage>
        <taxon>Eukaryota</taxon>
        <taxon>Fungi</taxon>
        <taxon>Dikarya</taxon>
        <taxon>Ascomycota</taxon>
        <taxon>Pezizomycotina</taxon>
        <taxon>Dothideomycetes</taxon>
        <taxon>Dothideomycetidae</taxon>
        <taxon>Mycosphaerellales</taxon>
        <taxon>Mycosphaerellaceae</taxon>
        <taxon>Zasmidium</taxon>
    </lineage>
</organism>
<feature type="compositionally biased region" description="Polar residues" evidence="1">
    <location>
        <begin position="537"/>
        <end position="553"/>
    </location>
</feature>
<feature type="region of interest" description="Disordered" evidence="1">
    <location>
        <begin position="385"/>
        <end position="429"/>
    </location>
</feature>
<feature type="region of interest" description="Disordered" evidence="1">
    <location>
        <begin position="48"/>
        <end position="83"/>
    </location>
</feature>
<feature type="compositionally biased region" description="Low complexity" evidence="1">
    <location>
        <begin position="475"/>
        <end position="493"/>
    </location>
</feature>
<feature type="region of interest" description="Disordered" evidence="1">
    <location>
        <begin position="318"/>
        <end position="361"/>
    </location>
</feature>
<dbReference type="EMBL" id="JAXOVC010000010">
    <property type="protein sequence ID" value="KAK4496807.1"/>
    <property type="molecule type" value="Genomic_DNA"/>
</dbReference>
<feature type="region of interest" description="Disordered" evidence="1">
    <location>
        <begin position="533"/>
        <end position="564"/>
    </location>
</feature>
<gene>
    <name evidence="2" type="ORF">PRZ48_012791</name>
</gene>
<feature type="compositionally biased region" description="Polar residues" evidence="1">
    <location>
        <begin position="329"/>
        <end position="338"/>
    </location>
</feature>
<reference evidence="2 3" key="1">
    <citation type="journal article" date="2023" name="G3 (Bethesda)">
        <title>A chromosome-level genome assembly of Zasmidium syzygii isolated from banana leaves.</title>
        <authorList>
            <person name="van Westerhoven A.C."/>
            <person name="Mehrabi R."/>
            <person name="Talebi R."/>
            <person name="Steentjes M.B.F."/>
            <person name="Corcolon B."/>
            <person name="Chong P.A."/>
            <person name="Kema G.H.J."/>
            <person name="Seidl M.F."/>
        </authorList>
    </citation>
    <scope>NUCLEOTIDE SEQUENCE [LARGE SCALE GENOMIC DNA]</scope>
    <source>
        <strain evidence="2 3">P124</strain>
    </source>
</reference>
<feature type="compositionally biased region" description="Polar residues" evidence="1">
    <location>
        <begin position="185"/>
        <end position="198"/>
    </location>
</feature>